<evidence type="ECO:0000256" key="1">
    <source>
        <dbReference type="SAM" id="MobiDB-lite"/>
    </source>
</evidence>
<dbReference type="EMBL" id="JAFCMP010000401">
    <property type="protein sequence ID" value="KAG5180288.1"/>
    <property type="molecule type" value="Genomic_DNA"/>
</dbReference>
<proteinExistence type="predicted"/>
<gene>
    <name evidence="2" type="ORF">JKP88DRAFT_279699</name>
</gene>
<dbReference type="AlphaFoldDB" id="A0A835Z138"/>
<protein>
    <submittedName>
        <fullName evidence="2">Uncharacterized protein</fullName>
    </submittedName>
</protein>
<reference evidence="2" key="1">
    <citation type="submission" date="2021-02" db="EMBL/GenBank/DDBJ databases">
        <title>First Annotated Genome of the Yellow-green Alga Tribonema minus.</title>
        <authorList>
            <person name="Mahan K.M."/>
        </authorList>
    </citation>
    <scope>NUCLEOTIDE SEQUENCE</scope>
    <source>
        <strain evidence="2">UTEX B ZZ1240</strain>
    </source>
</reference>
<name>A0A835Z138_9STRA</name>
<feature type="region of interest" description="Disordered" evidence="1">
    <location>
        <begin position="34"/>
        <end position="58"/>
    </location>
</feature>
<sequence length="58" mass="6434">MSSSDEPPAELAALGGDLDAMRAAIITRKDDANQWAEEMRSDPRRKDKFAAELRNVES</sequence>
<keyword evidence="3" id="KW-1185">Reference proteome</keyword>
<evidence type="ECO:0000313" key="3">
    <source>
        <dbReference type="Proteomes" id="UP000664859"/>
    </source>
</evidence>
<dbReference type="Proteomes" id="UP000664859">
    <property type="component" value="Unassembled WGS sequence"/>
</dbReference>
<organism evidence="2 3">
    <name type="scientific">Tribonema minus</name>
    <dbReference type="NCBI Taxonomy" id="303371"/>
    <lineage>
        <taxon>Eukaryota</taxon>
        <taxon>Sar</taxon>
        <taxon>Stramenopiles</taxon>
        <taxon>Ochrophyta</taxon>
        <taxon>PX clade</taxon>
        <taxon>Xanthophyceae</taxon>
        <taxon>Tribonematales</taxon>
        <taxon>Tribonemataceae</taxon>
        <taxon>Tribonema</taxon>
    </lineage>
</organism>
<accession>A0A835Z138</accession>
<comment type="caution">
    <text evidence="2">The sequence shown here is derived from an EMBL/GenBank/DDBJ whole genome shotgun (WGS) entry which is preliminary data.</text>
</comment>
<evidence type="ECO:0000313" key="2">
    <source>
        <dbReference type="EMBL" id="KAG5180288.1"/>
    </source>
</evidence>